<evidence type="ECO:0000313" key="3">
    <source>
        <dbReference type="Proteomes" id="UP001576776"/>
    </source>
</evidence>
<protein>
    <submittedName>
        <fullName evidence="2">NB-ARC domain-containing protein</fullName>
    </submittedName>
</protein>
<comment type="caution">
    <text evidence="2">The sequence shown here is derived from an EMBL/GenBank/DDBJ whole genome shotgun (WGS) entry which is preliminary data.</text>
</comment>
<feature type="domain" description="NB-ARC" evidence="1">
    <location>
        <begin position="109"/>
        <end position="203"/>
    </location>
</feature>
<dbReference type="PRINTS" id="PR00364">
    <property type="entry name" value="DISEASERSIST"/>
</dbReference>
<dbReference type="CDD" id="cd00093">
    <property type="entry name" value="HTH_XRE"/>
    <property type="match status" value="1"/>
</dbReference>
<dbReference type="Proteomes" id="UP001576776">
    <property type="component" value="Unassembled WGS sequence"/>
</dbReference>
<name>A0ABV4YDC9_9CYAN</name>
<organism evidence="2 3">
    <name type="scientific">Floridaenema fluviatile BLCC-F154</name>
    <dbReference type="NCBI Taxonomy" id="3153640"/>
    <lineage>
        <taxon>Bacteria</taxon>
        <taxon>Bacillati</taxon>
        <taxon>Cyanobacteriota</taxon>
        <taxon>Cyanophyceae</taxon>
        <taxon>Oscillatoriophycideae</taxon>
        <taxon>Aerosakkonematales</taxon>
        <taxon>Aerosakkonemataceae</taxon>
        <taxon>Floridanema</taxon>
        <taxon>Floridanema fluviatile</taxon>
    </lineage>
</organism>
<dbReference type="InterPro" id="IPR002182">
    <property type="entry name" value="NB-ARC"/>
</dbReference>
<keyword evidence="3" id="KW-1185">Reference proteome</keyword>
<dbReference type="RefSeq" id="WP_413258331.1">
    <property type="nucleotide sequence ID" value="NZ_JBHFNS010000064.1"/>
</dbReference>
<accession>A0ABV4YDC9</accession>
<dbReference type="SUPFAM" id="SSF52540">
    <property type="entry name" value="P-loop containing nucleoside triphosphate hydrolases"/>
    <property type="match status" value="1"/>
</dbReference>
<dbReference type="PANTHER" id="PTHR47691:SF3">
    <property type="entry name" value="HTH-TYPE TRANSCRIPTIONAL REGULATOR RV0890C-RELATED"/>
    <property type="match status" value="1"/>
</dbReference>
<dbReference type="Gene3D" id="3.40.50.300">
    <property type="entry name" value="P-loop containing nucleotide triphosphate hydrolases"/>
    <property type="match status" value="1"/>
</dbReference>
<dbReference type="PANTHER" id="PTHR47691">
    <property type="entry name" value="REGULATOR-RELATED"/>
    <property type="match status" value="1"/>
</dbReference>
<evidence type="ECO:0000259" key="1">
    <source>
        <dbReference type="Pfam" id="PF00931"/>
    </source>
</evidence>
<sequence length="444" mass="50866">MPTLKVSQIGLTRIKQARKEKGWTIYDFRWLQEASKVLNPSWCEDDVLSEGISEGTWKRFLAGKPIKTNTFKAFCQVLGVDWYQVVERNTQQDWGGAPDVSIFYHRRDEVAEIERSILQEQCRLVLLFGMGGIGKTFVATKVAKKLQNNFEFVIWRSLRNVPTLAELLTDLRQVLTKKLVANPTIKELLEYLTNFRCLLVLDNFESILQSGDRTGKYLEEYENYAQLIQAVAETPHNSCLILTSREKLKTLAAKEGEKLPVRSLQITGLPTAEARKIFFNKGDFTGSEAEWKQLISRYGGNPLALEIVATSIKDHFASNISNFQEFINTEPFIFDDIRDLLAKQFNRLSNREKEIMYWLAIKHQPVSLPELQSSSLSYLSPCELLESLAALQRRSLIEKNDAYFSLQPVVMEFITTRIIDGIAEDVFSEKLAIGNFDRQSVRNN</sequence>
<dbReference type="EMBL" id="JBHFNS010000064">
    <property type="protein sequence ID" value="MFB2936836.1"/>
    <property type="molecule type" value="Genomic_DNA"/>
</dbReference>
<dbReference type="Pfam" id="PF00931">
    <property type="entry name" value="NB-ARC"/>
    <property type="match status" value="1"/>
</dbReference>
<gene>
    <name evidence="2" type="ORF">ACE1B6_16425</name>
</gene>
<proteinExistence type="predicted"/>
<reference evidence="2 3" key="1">
    <citation type="submission" date="2024-09" db="EMBL/GenBank/DDBJ databases">
        <title>Floridaenema gen nov. (Aerosakkonemataceae, Aerosakkonematales ord. nov., Cyanobacteria) from benthic tropical and subtropical fresh waters, with the description of four new species.</title>
        <authorList>
            <person name="Moretto J.A."/>
            <person name="Berthold D.E."/>
            <person name="Lefler F.W."/>
            <person name="Huang I.-S."/>
            <person name="Laughinghouse H. IV."/>
        </authorList>
    </citation>
    <scope>NUCLEOTIDE SEQUENCE [LARGE SCALE GENOMIC DNA]</scope>
    <source>
        <strain evidence="2 3">BLCC-F154</strain>
    </source>
</reference>
<evidence type="ECO:0000313" key="2">
    <source>
        <dbReference type="EMBL" id="MFB2936836.1"/>
    </source>
</evidence>
<dbReference type="InterPro" id="IPR027417">
    <property type="entry name" value="P-loop_NTPase"/>
</dbReference>
<dbReference type="InterPro" id="IPR001387">
    <property type="entry name" value="Cro/C1-type_HTH"/>
</dbReference>